<feature type="transmembrane region" description="Helical" evidence="3">
    <location>
        <begin position="12"/>
        <end position="30"/>
    </location>
</feature>
<keyword evidence="3" id="KW-0812">Transmembrane</keyword>
<dbReference type="NCBIfam" id="TIGR01300">
    <property type="entry name" value="CPA3_mnhG_phaG"/>
    <property type="match status" value="1"/>
</dbReference>
<comment type="similarity">
    <text evidence="1">Belongs to the CPA3 antiporters (TC 2.A.63) subunit G family.</text>
</comment>
<dbReference type="PANTHER" id="PTHR34703">
    <property type="entry name" value="ANTIPORTER SUBUNIT MNHG2-RELATED"/>
    <property type="match status" value="1"/>
</dbReference>
<dbReference type="Pfam" id="PF03334">
    <property type="entry name" value="PhaG_MnhG_YufB"/>
    <property type="match status" value="1"/>
</dbReference>
<dbReference type="PANTHER" id="PTHR34703:SF1">
    <property type="entry name" value="ANTIPORTER SUBUNIT MNHG2-RELATED"/>
    <property type="match status" value="1"/>
</dbReference>
<sequence length="136" mass="14506">MTALTDVVSSVLMLVGALFCLLAGVGVLRFPDAICRLHAAAKAQTLGVVLILLGTELQVSVKFAWALLLVAVFQLITVPVTGQVVGRTAYRTGEIYRPGLVMDELADRLAADARRESGEPAESAEPREDAQERGND</sequence>
<name>A0ABU2SDU7_9ACTN</name>
<evidence type="ECO:0000256" key="3">
    <source>
        <dbReference type="SAM" id="Phobius"/>
    </source>
</evidence>
<comment type="caution">
    <text evidence="4">The sequence shown here is derived from an EMBL/GenBank/DDBJ whole genome shotgun (WGS) entry which is preliminary data.</text>
</comment>
<evidence type="ECO:0000313" key="5">
    <source>
        <dbReference type="Proteomes" id="UP001183615"/>
    </source>
</evidence>
<dbReference type="NCBIfam" id="NF009314">
    <property type="entry name" value="PRK12674.1-2"/>
    <property type="match status" value="1"/>
</dbReference>
<keyword evidence="3" id="KW-1133">Transmembrane helix</keyword>
<keyword evidence="3" id="KW-0472">Membrane</keyword>
<reference evidence="5" key="1">
    <citation type="submission" date="2023-07" db="EMBL/GenBank/DDBJ databases">
        <title>30 novel species of actinomycetes from the DSMZ collection.</title>
        <authorList>
            <person name="Nouioui I."/>
        </authorList>
    </citation>
    <scope>NUCLEOTIDE SEQUENCE [LARGE SCALE GENOMIC DNA]</scope>
    <source>
        <strain evidence="5">DSM 41886</strain>
    </source>
</reference>
<proteinExistence type="inferred from homology"/>
<dbReference type="EMBL" id="JAVREV010000024">
    <property type="protein sequence ID" value="MDT0446973.1"/>
    <property type="molecule type" value="Genomic_DNA"/>
</dbReference>
<feature type="region of interest" description="Disordered" evidence="2">
    <location>
        <begin position="112"/>
        <end position="136"/>
    </location>
</feature>
<evidence type="ECO:0000256" key="1">
    <source>
        <dbReference type="ARBA" id="ARBA00008404"/>
    </source>
</evidence>
<keyword evidence="5" id="KW-1185">Reference proteome</keyword>
<gene>
    <name evidence="4" type="primary">mnhG</name>
    <name evidence="4" type="ORF">RM779_30925</name>
</gene>
<evidence type="ECO:0000256" key="2">
    <source>
        <dbReference type="SAM" id="MobiDB-lite"/>
    </source>
</evidence>
<feature type="transmembrane region" description="Helical" evidence="3">
    <location>
        <begin position="63"/>
        <end position="82"/>
    </location>
</feature>
<protein>
    <submittedName>
        <fullName evidence="4">Monovalent cation/H(+) antiporter subunit G</fullName>
    </submittedName>
</protein>
<accession>A0ABU2SDU7</accession>
<evidence type="ECO:0000313" key="4">
    <source>
        <dbReference type="EMBL" id="MDT0446973.1"/>
    </source>
</evidence>
<dbReference type="InterPro" id="IPR005133">
    <property type="entry name" value="PhaG_MnhG_YufB"/>
</dbReference>
<organism evidence="4 5">
    <name type="scientific">Streptomyces johnsoniae</name>
    <dbReference type="NCBI Taxonomy" id="3075532"/>
    <lineage>
        <taxon>Bacteria</taxon>
        <taxon>Bacillati</taxon>
        <taxon>Actinomycetota</taxon>
        <taxon>Actinomycetes</taxon>
        <taxon>Kitasatosporales</taxon>
        <taxon>Streptomycetaceae</taxon>
        <taxon>Streptomyces</taxon>
    </lineage>
</organism>
<dbReference type="Proteomes" id="UP001183615">
    <property type="component" value="Unassembled WGS sequence"/>
</dbReference>
<dbReference type="RefSeq" id="WP_311621102.1">
    <property type="nucleotide sequence ID" value="NZ_JAVREV010000024.1"/>
</dbReference>